<proteinExistence type="predicted"/>
<gene>
    <name evidence="1" type="ORF">X777_06752</name>
</gene>
<name>A0A026X237_OOCBI</name>
<protein>
    <submittedName>
        <fullName evidence="1">Uncharacterized protein</fullName>
    </submittedName>
</protein>
<organism evidence="1 2">
    <name type="scientific">Ooceraea biroi</name>
    <name type="common">Clonal raider ant</name>
    <name type="synonym">Cerapachys biroi</name>
    <dbReference type="NCBI Taxonomy" id="2015173"/>
    <lineage>
        <taxon>Eukaryota</taxon>
        <taxon>Metazoa</taxon>
        <taxon>Ecdysozoa</taxon>
        <taxon>Arthropoda</taxon>
        <taxon>Hexapoda</taxon>
        <taxon>Insecta</taxon>
        <taxon>Pterygota</taxon>
        <taxon>Neoptera</taxon>
        <taxon>Endopterygota</taxon>
        <taxon>Hymenoptera</taxon>
        <taxon>Apocrita</taxon>
        <taxon>Aculeata</taxon>
        <taxon>Formicoidea</taxon>
        <taxon>Formicidae</taxon>
        <taxon>Dorylinae</taxon>
        <taxon>Ooceraea</taxon>
    </lineage>
</organism>
<evidence type="ECO:0000313" key="2">
    <source>
        <dbReference type="Proteomes" id="UP000053097"/>
    </source>
</evidence>
<accession>A0A026X237</accession>
<dbReference type="Proteomes" id="UP000053097">
    <property type="component" value="Unassembled WGS sequence"/>
</dbReference>
<keyword evidence="2" id="KW-1185">Reference proteome</keyword>
<dbReference type="EMBL" id="KK107034">
    <property type="protein sequence ID" value="EZA62066.1"/>
    <property type="molecule type" value="Genomic_DNA"/>
</dbReference>
<dbReference type="AlphaFoldDB" id="A0A026X237"/>
<sequence>MKLQKDPDARGSKCDRFQANDFTTLCGQRRIAMDSEGFHRALVSAPFQYLQSSREACTSHSL</sequence>
<evidence type="ECO:0000313" key="1">
    <source>
        <dbReference type="EMBL" id="EZA62066.1"/>
    </source>
</evidence>
<reference evidence="1 2" key="1">
    <citation type="journal article" date="2014" name="Curr. Biol.">
        <title>The genome of the clonal raider ant Cerapachys biroi.</title>
        <authorList>
            <person name="Oxley P.R."/>
            <person name="Ji L."/>
            <person name="Fetter-Pruneda I."/>
            <person name="McKenzie S.K."/>
            <person name="Li C."/>
            <person name="Hu H."/>
            <person name="Zhang G."/>
            <person name="Kronauer D.J."/>
        </authorList>
    </citation>
    <scope>NUCLEOTIDE SEQUENCE [LARGE SCALE GENOMIC DNA]</scope>
</reference>